<protein>
    <submittedName>
        <fullName evidence="2">Uncharacterized protein</fullName>
    </submittedName>
</protein>
<comment type="caution">
    <text evidence="2">The sequence shown here is derived from an EMBL/GenBank/DDBJ whole genome shotgun (WGS) entry which is preliminary data.</text>
</comment>
<evidence type="ECO:0000256" key="1">
    <source>
        <dbReference type="SAM" id="MobiDB-lite"/>
    </source>
</evidence>
<sequence length="70" mass="7438">MRDVREGSVLPVVEDLDRLVALLGDSPPDEQADRAVEEQASTEWGAAAPGGLVRRVAGGSLTLRPSQIRT</sequence>
<accession>A0ABV2VWK1</accession>
<gene>
    <name evidence="2" type="ORF">ABZ071_36145</name>
</gene>
<evidence type="ECO:0000313" key="2">
    <source>
        <dbReference type="EMBL" id="MEU0157179.1"/>
    </source>
</evidence>
<evidence type="ECO:0000313" key="3">
    <source>
        <dbReference type="Proteomes" id="UP001550348"/>
    </source>
</evidence>
<reference evidence="2 3" key="1">
    <citation type="submission" date="2024-06" db="EMBL/GenBank/DDBJ databases">
        <title>The Natural Products Discovery Center: Release of the First 8490 Sequenced Strains for Exploring Actinobacteria Biosynthetic Diversity.</title>
        <authorList>
            <person name="Kalkreuter E."/>
            <person name="Kautsar S.A."/>
            <person name="Yang D."/>
            <person name="Bader C.D."/>
            <person name="Teijaro C.N."/>
            <person name="Fluegel L."/>
            <person name="Davis C.M."/>
            <person name="Simpson J.R."/>
            <person name="Lauterbach L."/>
            <person name="Steele A.D."/>
            <person name="Gui C."/>
            <person name="Meng S."/>
            <person name="Li G."/>
            <person name="Viehrig K."/>
            <person name="Ye F."/>
            <person name="Su P."/>
            <person name="Kiefer A.F."/>
            <person name="Nichols A."/>
            <person name="Cepeda A.J."/>
            <person name="Yan W."/>
            <person name="Fan B."/>
            <person name="Jiang Y."/>
            <person name="Adhikari A."/>
            <person name="Zheng C.-J."/>
            <person name="Schuster L."/>
            <person name="Cowan T.M."/>
            <person name="Smanski M.J."/>
            <person name="Chevrette M.G."/>
            <person name="De Carvalho L.P.S."/>
            <person name="Shen B."/>
        </authorList>
    </citation>
    <scope>NUCLEOTIDE SEQUENCE [LARGE SCALE GENOMIC DNA]</scope>
    <source>
        <strain evidence="2 3">NPDC006286</strain>
    </source>
</reference>
<dbReference type="RefSeq" id="WP_355668636.1">
    <property type="nucleotide sequence ID" value="NZ_JBEXRX010000366.1"/>
</dbReference>
<dbReference type="EMBL" id="JBEXRX010000366">
    <property type="protein sequence ID" value="MEU0157179.1"/>
    <property type="molecule type" value="Genomic_DNA"/>
</dbReference>
<dbReference type="Proteomes" id="UP001550348">
    <property type="component" value="Unassembled WGS sequence"/>
</dbReference>
<keyword evidence="3" id="KW-1185">Reference proteome</keyword>
<proteinExistence type="predicted"/>
<organism evidence="2 3">
    <name type="scientific">Micromonospora fulviviridis</name>
    <dbReference type="NCBI Taxonomy" id="47860"/>
    <lineage>
        <taxon>Bacteria</taxon>
        <taxon>Bacillati</taxon>
        <taxon>Actinomycetota</taxon>
        <taxon>Actinomycetes</taxon>
        <taxon>Micromonosporales</taxon>
        <taxon>Micromonosporaceae</taxon>
        <taxon>Micromonospora</taxon>
    </lineage>
</organism>
<name>A0ABV2VWK1_9ACTN</name>
<feature type="region of interest" description="Disordered" evidence="1">
    <location>
        <begin position="24"/>
        <end position="48"/>
    </location>
</feature>